<dbReference type="PANTHER" id="PTHR47990">
    <property type="entry name" value="2-OXOGLUTARATE (2OG) AND FE(II)-DEPENDENT OXYGENASE SUPERFAMILY PROTEIN-RELATED"/>
    <property type="match status" value="1"/>
</dbReference>
<name>A0A382DM43_9ZZZZ</name>
<protein>
    <recommendedName>
        <fullName evidence="1">Non-haem dioxygenase N-terminal domain-containing protein</fullName>
    </recommendedName>
</protein>
<dbReference type="Pfam" id="PF14226">
    <property type="entry name" value="DIOX_N"/>
    <property type="match status" value="1"/>
</dbReference>
<feature type="domain" description="Non-haem dioxygenase N-terminal" evidence="1">
    <location>
        <begin position="1"/>
        <end position="125"/>
    </location>
</feature>
<dbReference type="InterPro" id="IPR050231">
    <property type="entry name" value="Iron_ascorbate_oxido_reductase"/>
</dbReference>
<sequence>VPVIDISQDHHVVAEMVNEACIKWGFFLVSGHGVPKHLIDRMFSVSYEFFNLSEEEKLQCDSTGCKGGRGYFSVGKKALARTYGDLNAPSDQKETFVSGAEPIDGDPYYFTPESEGHFAENIWPTYPSDMKQVWMMYREACQGVADKLLNIME</sequence>
<evidence type="ECO:0000259" key="1">
    <source>
        <dbReference type="Pfam" id="PF14226"/>
    </source>
</evidence>
<proteinExistence type="predicted"/>
<dbReference type="InterPro" id="IPR026992">
    <property type="entry name" value="DIOX_N"/>
</dbReference>
<dbReference type="EMBL" id="UINC01039997">
    <property type="protein sequence ID" value="SVB39269.1"/>
    <property type="molecule type" value="Genomic_DNA"/>
</dbReference>
<feature type="non-terminal residue" evidence="2">
    <location>
        <position position="153"/>
    </location>
</feature>
<dbReference type="Gene3D" id="2.60.120.330">
    <property type="entry name" value="B-lactam Antibiotic, Isopenicillin N Synthase, Chain"/>
    <property type="match status" value="1"/>
</dbReference>
<feature type="non-terminal residue" evidence="2">
    <location>
        <position position="1"/>
    </location>
</feature>
<organism evidence="2">
    <name type="scientific">marine metagenome</name>
    <dbReference type="NCBI Taxonomy" id="408172"/>
    <lineage>
        <taxon>unclassified sequences</taxon>
        <taxon>metagenomes</taxon>
        <taxon>ecological metagenomes</taxon>
    </lineage>
</organism>
<accession>A0A382DM43</accession>
<dbReference type="AlphaFoldDB" id="A0A382DM43"/>
<dbReference type="InterPro" id="IPR027443">
    <property type="entry name" value="IPNS-like_sf"/>
</dbReference>
<evidence type="ECO:0000313" key="2">
    <source>
        <dbReference type="EMBL" id="SVB39269.1"/>
    </source>
</evidence>
<reference evidence="2" key="1">
    <citation type="submission" date="2018-05" db="EMBL/GenBank/DDBJ databases">
        <authorList>
            <person name="Lanie J.A."/>
            <person name="Ng W.-L."/>
            <person name="Kazmierczak K.M."/>
            <person name="Andrzejewski T.M."/>
            <person name="Davidsen T.M."/>
            <person name="Wayne K.J."/>
            <person name="Tettelin H."/>
            <person name="Glass J.I."/>
            <person name="Rusch D."/>
            <person name="Podicherti R."/>
            <person name="Tsui H.-C.T."/>
            <person name="Winkler M.E."/>
        </authorList>
    </citation>
    <scope>NUCLEOTIDE SEQUENCE</scope>
</reference>
<dbReference type="SUPFAM" id="SSF51197">
    <property type="entry name" value="Clavaminate synthase-like"/>
    <property type="match status" value="1"/>
</dbReference>
<gene>
    <name evidence="2" type="ORF">METZ01_LOCUS192123</name>
</gene>